<dbReference type="Pfam" id="PF04115">
    <property type="entry name" value="Ureidogly_lyase"/>
    <property type="match status" value="1"/>
</dbReference>
<keyword evidence="5" id="KW-0378">Hydrolase</keyword>
<dbReference type="EMBL" id="CP045871">
    <property type="protein sequence ID" value="QGG79571.1"/>
    <property type="molecule type" value="Genomic_DNA"/>
</dbReference>
<dbReference type="OrthoDB" id="9804602at2"/>
<dbReference type="GO" id="GO:0006144">
    <property type="term" value="P:purine nucleobase metabolic process"/>
    <property type="evidence" value="ECO:0007669"/>
    <property type="project" value="UniProtKB-KW"/>
</dbReference>
<dbReference type="CDD" id="cd20298">
    <property type="entry name" value="cupin_UAH"/>
    <property type="match status" value="1"/>
</dbReference>
<keyword evidence="2" id="KW-0659">Purine metabolism</keyword>
<comment type="subunit">
    <text evidence="1">Homodimer.</text>
</comment>
<protein>
    <submittedName>
        <fullName evidence="5">Ureidoglycolate lyase</fullName>
        <ecNumber evidence="5">3.5.1.116</ecNumber>
    </submittedName>
</protein>
<evidence type="ECO:0000313" key="6">
    <source>
        <dbReference type="Proteomes" id="UP000388235"/>
    </source>
</evidence>
<dbReference type="Proteomes" id="UP000388235">
    <property type="component" value="Chromosome"/>
</dbReference>
<accession>A0A5Q2QB91</accession>
<dbReference type="GO" id="GO:0004848">
    <property type="term" value="F:ureidoglycolate hydrolase activity"/>
    <property type="evidence" value="ECO:0007669"/>
    <property type="project" value="UniProtKB-EC"/>
</dbReference>
<evidence type="ECO:0000256" key="3">
    <source>
        <dbReference type="ARBA" id="ARBA00023239"/>
    </source>
</evidence>
<reference evidence="5 6" key="1">
    <citation type="submission" date="2019-11" db="EMBL/GenBank/DDBJ databases">
        <authorList>
            <person name="Khan S.A."/>
            <person name="Jeon C.O."/>
            <person name="Chun B.H."/>
        </authorList>
    </citation>
    <scope>NUCLEOTIDE SEQUENCE [LARGE SCALE GENOMIC DNA]</scope>
    <source>
        <strain evidence="5 6">IMCC 1097</strain>
    </source>
</reference>
<sequence length="186" mass="20696">MSPPPAASPTLRSTASPTVACHASAHSDALIMVKVEALTAEAFAPFGDVIEVAGAHQFEINDGFTTRVHDLFQPDLQGTHTRVLINFFLGRPRPLSVSMLECHPFGSQAFIPMSEQDWWVVVAPDADIDQLRVFRARGDQGVNYHTGTWHHPLLVDQAQQFLVVDRQGLEKNCDEVHFNRSISWKL</sequence>
<gene>
    <name evidence="5" type="ORF">GH975_02900</name>
</gene>
<organism evidence="5 6">
    <name type="scientific">Litorivicinus lipolyticus</name>
    <dbReference type="NCBI Taxonomy" id="418701"/>
    <lineage>
        <taxon>Bacteria</taxon>
        <taxon>Pseudomonadati</taxon>
        <taxon>Pseudomonadota</taxon>
        <taxon>Gammaproteobacteria</taxon>
        <taxon>Oceanospirillales</taxon>
        <taxon>Litorivicinaceae</taxon>
        <taxon>Litorivicinus</taxon>
    </lineage>
</organism>
<dbReference type="SUPFAM" id="SSF51182">
    <property type="entry name" value="RmlC-like cupins"/>
    <property type="match status" value="1"/>
</dbReference>
<dbReference type="InterPro" id="IPR024060">
    <property type="entry name" value="Ureidoglycolate_lyase_dom_sf"/>
</dbReference>
<evidence type="ECO:0000256" key="4">
    <source>
        <dbReference type="ARBA" id="ARBA00047684"/>
    </source>
</evidence>
<evidence type="ECO:0000256" key="1">
    <source>
        <dbReference type="ARBA" id="ARBA00011738"/>
    </source>
</evidence>
<dbReference type="InterPro" id="IPR007247">
    <property type="entry name" value="Ureidogly_lyase"/>
</dbReference>
<dbReference type="Gene3D" id="2.60.120.480">
    <property type="entry name" value="Ureidoglycolate hydrolase"/>
    <property type="match status" value="1"/>
</dbReference>
<dbReference type="GO" id="GO:0050385">
    <property type="term" value="F:ureidoglycolate lyase activity"/>
    <property type="evidence" value="ECO:0007669"/>
    <property type="project" value="UniProtKB-EC"/>
</dbReference>
<keyword evidence="3 5" id="KW-0456">Lyase</keyword>
<proteinExistence type="predicted"/>
<dbReference type="InterPro" id="IPR047233">
    <property type="entry name" value="UAH_cupin"/>
</dbReference>
<dbReference type="KEGG" id="llp:GH975_02900"/>
<dbReference type="PANTHER" id="PTHR21221:SF1">
    <property type="entry name" value="UREIDOGLYCOLATE LYASE"/>
    <property type="match status" value="1"/>
</dbReference>
<dbReference type="AlphaFoldDB" id="A0A5Q2QB91"/>
<evidence type="ECO:0000313" key="5">
    <source>
        <dbReference type="EMBL" id="QGG79571.1"/>
    </source>
</evidence>
<name>A0A5Q2QB91_9GAMM</name>
<dbReference type="EC" id="3.5.1.116" evidence="5"/>
<keyword evidence="6" id="KW-1185">Reference proteome</keyword>
<dbReference type="GO" id="GO:0000256">
    <property type="term" value="P:allantoin catabolic process"/>
    <property type="evidence" value="ECO:0007669"/>
    <property type="project" value="InterPro"/>
</dbReference>
<dbReference type="InterPro" id="IPR011051">
    <property type="entry name" value="RmlC_Cupin_sf"/>
</dbReference>
<comment type="catalytic activity">
    <reaction evidence="4">
        <text>(S)-ureidoglycolate = urea + glyoxylate</text>
        <dbReference type="Rhea" id="RHEA:11304"/>
        <dbReference type="ChEBI" id="CHEBI:16199"/>
        <dbReference type="ChEBI" id="CHEBI:36655"/>
        <dbReference type="ChEBI" id="CHEBI:57296"/>
        <dbReference type="EC" id="4.3.2.3"/>
    </reaction>
</comment>
<dbReference type="PANTHER" id="PTHR21221">
    <property type="entry name" value="UREIDOGLYCOLATE HYDROLASE"/>
    <property type="match status" value="1"/>
</dbReference>
<evidence type="ECO:0000256" key="2">
    <source>
        <dbReference type="ARBA" id="ARBA00022631"/>
    </source>
</evidence>